<organism evidence="1">
    <name type="scientific">uncultured Campylobacterales bacterium</name>
    <dbReference type="NCBI Taxonomy" id="352960"/>
    <lineage>
        <taxon>Bacteria</taxon>
        <taxon>Pseudomonadati</taxon>
        <taxon>Campylobacterota</taxon>
        <taxon>Epsilonproteobacteria</taxon>
        <taxon>Campylobacterales</taxon>
        <taxon>environmental samples</taxon>
    </lineage>
</organism>
<name>A0A6S6SLK9_9BACT</name>
<evidence type="ECO:0000313" key="1">
    <source>
        <dbReference type="EMBL" id="CAA6806039.1"/>
    </source>
</evidence>
<gene>
    <name evidence="1" type="ORF">HELGO_WM13537</name>
</gene>
<accession>A0A6S6SLK9</accession>
<dbReference type="EMBL" id="CACVAW010000022">
    <property type="protein sequence ID" value="CAA6806039.1"/>
    <property type="molecule type" value="Genomic_DNA"/>
</dbReference>
<protein>
    <recommendedName>
        <fullName evidence="2">Single-stranded DNA-binding protein</fullName>
    </recommendedName>
</protein>
<proteinExistence type="predicted"/>
<dbReference type="AlphaFoldDB" id="A0A6S6SLK9"/>
<sequence>MKLIIEGQINSSYKGDDYTDKSTGEVKQGKFYLEIIRTRKLKNGSIKNDNFYMSVPDEKIPMYKDKIGKTVQVECSYYVRDKQVVFMGI</sequence>
<evidence type="ECO:0008006" key="2">
    <source>
        <dbReference type="Google" id="ProtNLM"/>
    </source>
</evidence>
<reference evidence="1" key="1">
    <citation type="submission" date="2020-01" db="EMBL/GenBank/DDBJ databases">
        <authorList>
            <person name="Meier V. D."/>
            <person name="Meier V D."/>
        </authorList>
    </citation>
    <scope>NUCLEOTIDE SEQUENCE</scope>
    <source>
        <strain evidence="1">HLG_WM_MAG_12</strain>
    </source>
</reference>